<name>A0AC61RW62_9FIRM</name>
<dbReference type="Proteomes" id="UP000304953">
    <property type="component" value="Unassembled WGS sequence"/>
</dbReference>
<keyword evidence="2" id="KW-1185">Reference proteome</keyword>
<dbReference type="EMBL" id="SRYA01000023">
    <property type="protein sequence ID" value="TGY95848.1"/>
    <property type="molecule type" value="Genomic_DNA"/>
</dbReference>
<protein>
    <submittedName>
        <fullName evidence="1">Nickel pincer cofactor biosynthesis protein LarC</fullName>
    </submittedName>
</protein>
<proteinExistence type="predicted"/>
<sequence>MKTLFIECNMGAAGDMLMGALYELLTEPEQKQFLETMNGLFPGKIMINAVPSEKCGIWGTKMNVVILGQTNASASPENEERHSHPEEHSHGHHADGLEGHPHEHRHPLHTSYPEMLAQIDSLPVSVYVKEHAKAVYTLIGEAESSAHHTDISQIHFHEVGTLDALMDVVGCCTLLELLNPEQILASPIHVGSGSVRCAHGILPVPAPATAEILKDVPIYGGTIEGELCTPTGAALLKHFISQFTPMPPMAVEKTGYGMGTKDFSSANCLRAFQGSMSILPVPSPRQLPDSYSERPLTRITEEETHPDFYTEQFHSLEQILELSCNLDDMTPEAISYAVNLLMEAGALDVFTTSIHMKKNRPGLLLTCLCNLEEESRFSRLILTHTTTRGIRIQPCYRRTLDAQFRKVRTPYGEITVKISTGYGIHKYKPEYEDVAAAARQCKVPFAKVQEAVLEACRHMQG</sequence>
<comment type="caution">
    <text evidence="1">The sequence shown here is derived from an EMBL/GenBank/DDBJ whole genome shotgun (WGS) entry which is preliminary data.</text>
</comment>
<gene>
    <name evidence="1" type="primary">larC</name>
    <name evidence="1" type="ORF">E5329_12760</name>
</gene>
<accession>A0AC61RW62</accession>
<organism evidence="1 2">
    <name type="scientific">Petralouisia muris</name>
    <dbReference type="NCBI Taxonomy" id="3032872"/>
    <lineage>
        <taxon>Bacteria</taxon>
        <taxon>Bacillati</taxon>
        <taxon>Bacillota</taxon>
        <taxon>Clostridia</taxon>
        <taxon>Lachnospirales</taxon>
        <taxon>Lachnospiraceae</taxon>
        <taxon>Petralouisia</taxon>
    </lineage>
</organism>
<reference evidence="1" key="1">
    <citation type="submission" date="2019-04" db="EMBL/GenBank/DDBJ databases">
        <title>Microbes associate with the intestines of laboratory mice.</title>
        <authorList>
            <person name="Navarre W."/>
            <person name="Wong E."/>
            <person name="Huang K."/>
            <person name="Tropini C."/>
            <person name="Ng K."/>
            <person name="Yu B."/>
        </authorList>
    </citation>
    <scope>NUCLEOTIDE SEQUENCE</scope>
    <source>
        <strain evidence="1">NM01_1-7b</strain>
    </source>
</reference>
<evidence type="ECO:0000313" key="2">
    <source>
        <dbReference type="Proteomes" id="UP000304953"/>
    </source>
</evidence>
<evidence type="ECO:0000313" key="1">
    <source>
        <dbReference type="EMBL" id="TGY95848.1"/>
    </source>
</evidence>